<keyword evidence="5" id="KW-0998">Cell outer membrane</keyword>
<evidence type="ECO:0000259" key="8">
    <source>
        <dbReference type="Pfam" id="PF14322"/>
    </source>
</evidence>
<dbReference type="InterPro" id="IPR011990">
    <property type="entry name" value="TPR-like_helical_dom_sf"/>
</dbReference>
<dbReference type="Pfam" id="PF14322">
    <property type="entry name" value="SusD-like_3"/>
    <property type="match status" value="1"/>
</dbReference>
<evidence type="ECO:0000256" key="1">
    <source>
        <dbReference type="ARBA" id="ARBA00004442"/>
    </source>
</evidence>
<dbReference type="Pfam" id="PF07980">
    <property type="entry name" value="SusD_RagB"/>
    <property type="match status" value="1"/>
</dbReference>
<dbReference type="Gene3D" id="1.25.40.390">
    <property type="match status" value="2"/>
</dbReference>
<feature type="repeat" description="TPR" evidence="6">
    <location>
        <begin position="228"/>
        <end position="261"/>
    </location>
</feature>
<dbReference type="InterPro" id="IPR033985">
    <property type="entry name" value="SusD-like_N"/>
</dbReference>
<evidence type="ECO:0000256" key="2">
    <source>
        <dbReference type="ARBA" id="ARBA00006275"/>
    </source>
</evidence>
<evidence type="ECO:0000256" key="3">
    <source>
        <dbReference type="ARBA" id="ARBA00022729"/>
    </source>
</evidence>
<dbReference type="InterPro" id="IPR019734">
    <property type="entry name" value="TPR_rpt"/>
</dbReference>
<evidence type="ECO:0000256" key="5">
    <source>
        <dbReference type="ARBA" id="ARBA00023237"/>
    </source>
</evidence>
<dbReference type="AlphaFoldDB" id="A0A5D4HA32"/>
<organism evidence="9 10">
    <name type="scientific">Sphingobacterium phlebotomi</name>
    <dbReference type="NCBI Taxonomy" id="2605433"/>
    <lineage>
        <taxon>Bacteria</taxon>
        <taxon>Pseudomonadati</taxon>
        <taxon>Bacteroidota</taxon>
        <taxon>Sphingobacteriia</taxon>
        <taxon>Sphingobacteriales</taxon>
        <taxon>Sphingobacteriaceae</taxon>
        <taxon>Sphingobacterium</taxon>
    </lineage>
</organism>
<evidence type="ECO:0000313" key="9">
    <source>
        <dbReference type="EMBL" id="TYR36335.1"/>
    </source>
</evidence>
<keyword evidence="10" id="KW-1185">Reference proteome</keyword>
<gene>
    <name evidence="9" type="ORF">FXV77_10530</name>
</gene>
<keyword evidence="4" id="KW-0472">Membrane</keyword>
<dbReference type="EMBL" id="VTAV01000005">
    <property type="protein sequence ID" value="TYR36335.1"/>
    <property type="molecule type" value="Genomic_DNA"/>
</dbReference>
<name>A0A5D4HA32_9SPHI</name>
<feature type="domain" description="RagB/SusD" evidence="7">
    <location>
        <begin position="348"/>
        <end position="431"/>
    </location>
</feature>
<evidence type="ECO:0000259" key="7">
    <source>
        <dbReference type="Pfam" id="PF07980"/>
    </source>
</evidence>
<dbReference type="Proteomes" id="UP000322362">
    <property type="component" value="Unassembled WGS sequence"/>
</dbReference>
<feature type="domain" description="SusD-like N-terminal" evidence="8">
    <location>
        <begin position="38"/>
        <end position="239"/>
    </location>
</feature>
<accession>A0A5D4HA32</accession>
<dbReference type="GO" id="GO:0009279">
    <property type="term" value="C:cell outer membrane"/>
    <property type="evidence" value="ECO:0007669"/>
    <property type="project" value="UniProtKB-SubCell"/>
</dbReference>
<comment type="subcellular location">
    <subcellularLocation>
        <location evidence="1">Cell outer membrane</location>
    </subcellularLocation>
</comment>
<dbReference type="PROSITE" id="PS50005">
    <property type="entry name" value="TPR"/>
    <property type="match status" value="1"/>
</dbReference>
<comment type="caution">
    <text evidence="9">The sequence shown here is derived from an EMBL/GenBank/DDBJ whole genome shotgun (WGS) entry which is preliminary data.</text>
</comment>
<dbReference type="SUPFAM" id="SSF48452">
    <property type="entry name" value="TPR-like"/>
    <property type="match status" value="1"/>
</dbReference>
<protein>
    <submittedName>
        <fullName evidence="9">RagB/SusD family nutrient uptake outer membrane protein</fullName>
    </submittedName>
</protein>
<reference evidence="9 10" key="1">
    <citation type="submission" date="2019-08" db="EMBL/GenBank/DDBJ databases">
        <title>Phlebobacter frassis gen. nov. sp. nov., a new member of family Sphingobacteriaceae isolated from sand fly rearing media.</title>
        <authorList>
            <person name="Kakumanu M.L."/>
            <person name="Marayati B.F."/>
            <person name="Wada-Katsumata A."/>
            <person name="Wasserberg G."/>
            <person name="Schal C."/>
            <person name="Apperson C.S."/>
            <person name="Ponnusamy L."/>
        </authorList>
    </citation>
    <scope>NUCLEOTIDE SEQUENCE [LARGE SCALE GENOMIC DNA]</scope>
    <source>
        <strain evidence="9 10">SSI9</strain>
    </source>
</reference>
<evidence type="ECO:0000313" key="10">
    <source>
        <dbReference type="Proteomes" id="UP000322362"/>
    </source>
</evidence>
<sequence>MLFFNPLIPKTMKKFHHNIYYCFVLLTVLQLSACSRTFLEVKPQKQQVVVETLQDITALLDHANVMNRTDYSRLISDGDFYYTDAKVASIPEVQRNLYLWNVTIDPTNLHTASWDLPYQQIMYANIAMETLEEMSRGNDNRASWEELYGRARFFRAWAHYQLLQDFAEGYDNRRNDQLGIPILTKSTYPQSIERASIEDVYNFILTDLEESVLHLPERSSIKTRPSKQSGYALMARVYLNLGDFEAALLHVQYALELDKTLLDYNMLSLTDPLPFAKFNFLSHPEIIFFTSSNVPLVAIAGIEGAEQVYSRYSDDDLRKKVFFNDERLYTGTYSGASSYHFTGLAIDELYLIQAESLIRLDRLEEGINVMKELLSNRFVYNDVTVDIPDRMEELLYWILEERQKELVGRGTRWTDLKRINRDSETQVDLTRVYNGEQYELPANSSRYTFTIPLDEIQISGIEQNVRK</sequence>
<proteinExistence type="inferred from homology"/>
<keyword evidence="6" id="KW-0802">TPR repeat</keyword>
<keyword evidence="3" id="KW-0732">Signal</keyword>
<evidence type="ECO:0000256" key="4">
    <source>
        <dbReference type="ARBA" id="ARBA00023136"/>
    </source>
</evidence>
<evidence type="ECO:0000256" key="6">
    <source>
        <dbReference type="PROSITE-ProRule" id="PRU00339"/>
    </source>
</evidence>
<dbReference type="InterPro" id="IPR012944">
    <property type="entry name" value="SusD_RagB_dom"/>
</dbReference>
<comment type="similarity">
    <text evidence="2">Belongs to the SusD family.</text>
</comment>